<evidence type="ECO:0000256" key="1">
    <source>
        <dbReference type="SAM" id="MobiDB-lite"/>
    </source>
</evidence>
<reference evidence="2 4" key="2">
    <citation type="journal article" date="2018" name="Plant J.">
        <title>The Physcomitrella patens chromosome-scale assembly reveals moss genome structure and evolution.</title>
        <authorList>
            <person name="Lang D."/>
            <person name="Ullrich K.K."/>
            <person name="Murat F."/>
            <person name="Fuchs J."/>
            <person name="Jenkins J."/>
            <person name="Haas F.B."/>
            <person name="Piednoel M."/>
            <person name="Gundlach H."/>
            <person name="Van Bel M."/>
            <person name="Meyberg R."/>
            <person name="Vives C."/>
            <person name="Morata J."/>
            <person name="Symeonidi A."/>
            <person name="Hiss M."/>
            <person name="Muchero W."/>
            <person name="Kamisugi Y."/>
            <person name="Saleh O."/>
            <person name="Blanc G."/>
            <person name="Decker E.L."/>
            <person name="van Gessel N."/>
            <person name="Grimwood J."/>
            <person name="Hayes R.D."/>
            <person name="Graham S.W."/>
            <person name="Gunter L.E."/>
            <person name="McDaniel S.F."/>
            <person name="Hoernstein S.N.W."/>
            <person name="Larsson A."/>
            <person name="Li F.W."/>
            <person name="Perroud P.F."/>
            <person name="Phillips J."/>
            <person name="Ranjan P."/>
            <person name="Rokshar D.S."/>
            <person name="Rothfels C.J."/>
            <person name="Schneider L."/>
            <person name="Shu S."/>
            <person name="Stevenson D.W."/>
            <person name="Thummler F."/>
            <person name="Tillich M."/>
            <person name="Villarreal Aguilar J.C."/>
            <person name="Widiez T."/>
            <person name="Wong G.K."/>
            <person name="Wymore A."/>
            <person name="Zhang Y."/>
            <person name="Zimmer A.D."/>
            <person name="Quatrano R.S."/>
            <person name="Mayer K.F.X."/>
            <person name="Goodstein D."/>
            <person name="Casacuberta J.M."/>
            <person name="Vandepoele K."/>
            <person name="Reski R."/>
            <person name="Cuming A.C."/>
            <person name="Tuskan G.A."/>
            <person name="Maumus F."/>
            <person name="Salse J."/>
            <person name="Schmutz J."/>
            <person name="Rensing S.A."/>
        </authorList>
    </citation>
    <scope>NUCLEOTIDE SEQUENCE [LARGE SCALE GENOMIC DNA]</scope>
    <source>
        <strain evidence="3 4">cv. Gransden 2004</strain>
    </source>
</reference>
<proteinExistence type="predicted"/>
<gene>
    <name evidence="3" type="primary">LOC112293580</name>
    <name evidence="2" type="ORF">PHYPA_003259</name>
</gene>
<evidence type="ECO:0000313" key="4">
    <source>
        <dbReference type="Proteomes" id="UP000006727"/>
    </source>
</evidence>
<feature type="region of interest" description="Disordered" evidence="1">
    <location>
        <begin position="249"/>
        <end position="323"/>
    </location>
</feature>
<dbReference type="EnsemblPlants" id="Pp3c2_27270V3.2">
    <property type="protein sequence ID" value="Pp3c2_27270V3.2"/>
    <property type="gene ID" value="Pp3c2_27270"/>
</dbReference>
<evidence type="ECO:0000313" key="3">
    <source>
        <dbReference type="EnsemblPlants" id="Pp3c2_27270V3.1"/>
    </source>
</evidence>
<dbReference type="Gramene" id="Pp3c2_27270V3.1">
    <property type="protein sequence ID" value="Pp3c2_27270V3.1"/>
    <property type="gene ID" value="Pp3c2_27270"/>
</dbReference>
<dbReference type="AlphaFoldDB" id="A0A2K1L374"/>
<dbReference type="EnsemblPlants" id="Pp3c2_27270V3.1">
    <property type="protein sequence ID" value="Pp3c2_27270V3.1"/>
    <property type="gene ID" value="Pp3c2_27270"/>
</dbReference>
<feature type="compositionally biased region" description="Basic residues" evidence="1">
    <location>
        <begin position="249"/>
        <end position="258"/>
    </location>
</feature>
<organism evidence="2">
    <name type="scientific">Physcomitrium patens</name>
    <name type="common">Spreading-leaved earth moss</name>
    <name type="synonym">Physcomitrella patens</name>
    <dbReference type="NCBI Taxonomy" id="3218"/>
    <lineage>
        <taxon>Eukaryota</taxon>
        <taxon>Viridiplantae</taxon>
        <taxon>Streptophyta</taxon>
        <taxon>Embryophyta</taxon>
        <taxon>Bryophyta</taxon>
        <taxon>Bryophytina</taxon>
        <taxon>Bryopsida</taxon>
        <taxon>Funariidae</taxon>
        <taxon>Funariales</taxon>
        <taxon>Funariaceae</taxon>
        <taxon>Physcomitrium</taxon>
    </lineage>
</organism>
<reference evidence="2 4" key="1">
    <citation type="journal article" date="2008" name="Science">
        <title>The Physcomitrella genome reveals evolutionary insights into the conquest of land by plants.</title>
        <authorList>
            <person name="Rensing S."/>
            <person name="Lang D."/>
            <person name="Zimmer A."/>
            <person name="Terry A."/>
            <person name="Salamov A."/>
            <person name="Shapiro H."/>
            <person name="Nishiyama T."/>
            <person name="Perroud P.-F."/>
            <person name="Lindquist E."/>
            <person name="Kamisugi Y."/>
            <person name="Tanahashi T."/>
            <person name="Sakakibara K."/>
            <person name="Fujita T."/>
            <person name="Oishi K."/>
            <person name="Shin-I T."/>
            <person name="Kuroki Y."/>
            <person name="Toyoda A."/>
            <person name="Suzuki Y."/>
            <person name="Hashimoto A."/>
            <person name="Yamaguchi K."/>
            <person name="Sugano A."/>
            <person name="Kohara Y."/>
            <person name="Fujiyama A."/>
            <person name="Anterola A."/>
            <person name="Aoki S."/>
            <person name="Ashton N."/>
            <person name="Barbazuk W.B."/>
            <person name="Barker E."/>
            <person name="Bennetzen J."/>
            <person name="Bezanilla M."/>
            <person name="Blankenship R."/>
            <person name="Cho S.H."/>
            <person name="Dutcher S."/>
            <person name="Estelle M."/>
            <person name="Fawcett J.A."/>
            <person name="Gundlach H."/>
            <person name="Hanada K."/>
            <person name="Heyl A."/>
            <person name="Hicks K.A."/>
            <person name="Hugh J."/>
            <person name="Lohr M."/>
            <person name="Mayer K."/>
            <person name="Melkozernov A."/>
            <person name="Murata T."/>
            <person name="Nelson D."/>
            <person name="Pils B."/>
            <person name="Prigge M."/>
            <person name="Reiss B."/>
            <person name="Renner T."/>
            <person name="Rombauts S."/>
            <person name="Rushton P."/>
            <person name="Sanderfoot A."/>
            <person name="Schween G."/>
            <person name="Shiu S.-H."/>
            <person name="Stueber K."/>
            <person name="Theodoulou F.L."/>
            <person name="Tu H."/>
            <person name="Van de Peer Y."/>
            <person name="Verrier P.J."/>
            <person name="Waters E."/>
            <person name="Wood A."/>
            <person name="Yang L."/>
            <person name="Cove D."/>
            <person name="Cuming A."/>
            <person name="Hasebe M."/>
            <person name="Lucas S."/>
            <person name="Mishler D.B."/>
            <person name="Reski R."/>
            <person name="Grigoriev I."/>
            <person name="Quatrano R.S."/>
            <person name="Boore J.L."/>
        </authorList>
    </citation>
    <scope>NUCLEOTIDE SEQUENCE [LARGE SCALE GENOMIC DNA]</scope>
    <source>
        <strain evidence="3 4">cv. Gransden 2004</strain>
    </source>
</reference>
<feature type="compositionally biased region" description="Basic residues" evidence="1">
    <location>
        <begin position="311"/>
        <end position="323"/>
    </location>
</feature>
<dbReference type="RefSeq" id="XP_024398956.1">
    <property type="nucleotide sequence ID" value="XM_024543188.2"/>
</dbReference>
<feature type="compositionally biased region" description="Low complexity" evidence="1">
    <location>
        <begin position="259"/>
        <end position="279"/>
    </location>
</feature>
<dbReference type="EnsemblPlants" id="Pp3c2_27270V3.3">
    <property type="protein sequence ID" value="Pp3c2_27270V3.3"/>
    <property type="gene ID" value="Pp3c2_27270"/>
</dbReference>
<protein>
    <submittedName>
        <fullName evidence="2 3">Uncharacterized protein</fullName>
    </submittedName>
</protein>
<evidence type="ECO:0000313" key="2">
    <source>
        <dbReference type="EMBL" id="PNR60466.1"/>
    </source>
</evidence>
<accession>A0A2K1L374</accession>
<feature type="region of interest" description="Disordered" evidence="1">
    <location>
        <begin position="1"/>
        <end position="37"/>
    </location>
</feature>
<reference evidence="3" key="3">
    <citation type="submission" date="2020-12" db="UniProtKB">
        <authorList>
            <consortium name="EnsemblPlants"/>
        </authorList>
    </citation>
    <scope>IDENTIFICATION</scope>
</reference>
<dbReference type="Gramene" id="Pp3c2_27270V3.2">
    <property type="protein sequence ID" value="Pp3c2_27270V3.2"/>
    <property type="gene ID" value="Pp3c2_27270"/>
</dbReference>
<keyword evidence="4" id="KW-1185">Reference proteome</keyword>
<dbReference type="OrthoDB" id="1914854at2759"/>
<name>A0A2K1L374_PHYPA</name>
<dbReference type="EMBL" id="ABEU02000002">
    <property type="protein sequence ID" value="PNR60466.1"/>
    <property type="molecule type" value="Genomic_DNA"/>
</dbReference>
<dbReference type="Gramene" id="Pp3c2_27270V3.3">
    <property type="protein sequence ID" value="Pp3c2_27270V3.3"/>
    <property type="gene ID" value="Pp3c2_27270"/>
</dbReference>
<feature type="compositionally biased region" description="Low complexity" evidence="1">
    <location>
        <begin position="12"/>
        <end position="24"/>
    </location>
</feature>
<sequence length="323" mass="36060">MATLQKPAPEMTATDRAAHSADAAQVEAGKNVASESHEPVVVTGEGSNGMAVAARHDTHHHHSSNSGLSGHTEEELAHLRLRTQVTHEGEAYCPNPNLKDLPKEFETRVTVIQRYPEMRTVEKTEYVKEIHHEERIIIVPKTRVIMEEVCHVDRVPVVREVAKTRIETFHRVITEEREVTEMVPVIEYVDVPRIEQVPRVVVEEVEEKISVPVVREVPVTRLVEVPTGNYCEAPAGEFINPGHFNLLGHKHHKHKSKSHSGGLLAKQTRSSSSSSSSSSSDDEKRGEGLVAVEPTDHHHADGTTTVDPSHSKRKNFLQRIIHH</sequence>
<dbReference type="PaxDb" id="3218-PP1S22_333V6.1"/>
<dbReference type="GeneID" id="112293580"/>
<dbReference type="Proteomes" id="UP000006727">
    <property type="component" value="Chromosome 2"/>
</dbReference>